<evidence type="ECO:0000313" key="1">
    <source>
        <dbReference type="EMBL" id="PIS07331.1"/>
    </source>
</evidence>
<gene>
    <name evidence="1" type="ORF">COT78_04210</name>
</gene>
<dbReference type="AlphaFoldDB" id="A0A2H0W5H9"/>
<proteinExistence type="predicted"/>
<dbReference type="Proteomes" id="UP000231382">
    <property type="component" value="Unassembled WGS sequence"/>
</dbReference>
<name>A0A2H0W5H9_9BACT</name>
<accession>A0A2H0W5H9</accession>
<dbReference type="InterPro" id="IPR036914">
    <property type="entry name" value="MGS-like_dom_sf"/>
</dbReference>
<dbReference type="EMBL" id="PEZW01000028">
    <property type="protein sequence ID" value="PIS07331.1"/>
    <property type="molecule type" value="Genomic_DNA"/>
</dbReference>
<organism evidence="1 2">
    <name type="scientific">Candidatus Berkelbacteria bacterium CG10_big_fil_rev_8_21_14_0_10_43_13</name>
    <dbReference type="NCBI Taxonomy" id="1974514"/>
    <lineage>
        <taxon>Bacteria</taxon>
        <taxon>Candidatus Berkelbacteria</taxon>
    </lineage>
</organism>
<protein>
    <submittedName>
        <fullName evidence="1">Uncharacterized protein</fullName>
    </submittedName>
</protein>
<evidence type="ECO:0000313" key="2">
    <source>
        <dbReference type="Proteomes" id="UP000231382"/>
    </source>
</evidence>
<sequence length="203" mass="22348">MKPITRAYIDVDSKKGLAPFSRHLVKHGIKIICPQTMVSEFGSRGVQVTAVKMVYSSPLLQTTNGKRSPCQSALQGEKPNRLFSVDEMFCFNVGGVEQIGLVVVNLPLPCKVSRPQLGDQSTEVERTRLALLTAATYESGVIVIYDPFQYRSFVKKLEWRGLDHQADAAYLCELRQSALGFLAAFTAQRAQACAAATETSDDE</sequence>
<comment type="caution">
    <text evidence="1">The sequence shown here is derived from an EMBL/GenBank/DDBJ whole genome shotgun (WGS) entry which is preliminary data.</text>
</comment>
<dbReference type="Gene3D" id="3.40.50.1380">
    <property type="entry name" value="Methylglyoxal synthase-like domain"/>
    <property type="match status" value="1"/>
</dbReference>
<reference evidence="2" key="1">
    <citation type="submission" date="2017-09" db="EMBL/GenBank/DDBJ databases">
        <title>Depth-based differentiation of microbial function through sediment-hosted aquifers and enrichment of novel symbionts in the deep terrestrial subsurface.</title>
        <authorList>
            <person name="Probst A.J."/>
            <person name="Ladd B."/>
            <person name="Jarett J.K."/>
            <person name="Geller-Mcgrath D.E."/>
            <person name="Sieber C.M.K."/>
            <person name="Emerson J.B."/>
            <person name="Anantharaman K."/>
            <person name="Thomas B.C."/>
            <person name="Malmstrom R."/>
            <person name="Stieglmeier M."/>
            <person name="Klingl A."/>
            <person name="Woyke T."/>
            <person name="Ryan C.M."/>
            <person name="Banfield J.F."/>
        </authorList>
    </citation>
    <scope>NUCLEOTIDE SEQUENCE [LARGE SCALE GENOMIC DNA]</scope>
</reference>